<sequence length="123" mass="13695">MENIIQLFSFFVGTRLKGCLRGQSDLGPLGSKRLVSSSLDIKPGNVCMMELFLVQKRLSYLLGFRTRVLLKLWKISASTVFDSHVFDGMLIVVRTFGCQKLGVFTFLLASRSVFPVGIGYAIP</sequence>
<dbReference type="Proteomes" id="UP000325315">
    <property type="component" value="Unassembled WGS sequence"/>
</dbReference>
<evidence type="ECO:0000313" key="2">
    <source>
        <dbReference type="Proteomes" id="UP000325315"/>
    </source>
</evidence>
<name>A0A5B6ULY6_9ROSI</name>
<comment type="caution">
    <text evidence="1">The sequence shown here is derived from an EMBL/GenBank/DDBJ whole genome shotgun (WGS) entry which is preliminary data.</text>
</comment>
<dbReference type="AlphaFoldDB" id="A0A5B6ULY6"/>
<keyword evidence="2" id="KW-1185">Reference proteome</keyword>
<dbReference type="EMBL" id="SMMG02000010">
    <property type="protein sequence ID" value="KAA3458869.1"/>
    <property type="molecule type" value="Genomic_DNA"/>
</dbReference>
<reference evidence="2" key="1">
    <citation type="journal article" date="2019" name="Plant Biotechnol. J.">
        <title>Genome sequencing of the Australian wild diploid species Gossypium australe highlights disease resistance and delayed gland morphogenesis.</title>
        <authorList>
            <person name="Cai Y."/>
            <person name="Cai X."/>
            <person name="Wang Q."/>
            <person name="Wang P."/>
            <person name="Zhang Y."/>
            <person name="Cai C."/>
            <person name="Xu Y."/>
            <person name="Wang K."/>
            <person name="Zhou Z."/>
            <person name="Wang C."/>
            <person name="Geng S."/>
            <person name="Li B."/>
            <person name="Dong Q."/>
            <person name="Hou Y."/>
            <person name="Wang H."/>
            <person name="Ai P."/>
            <person name="Liu Z."/>
            <person name="Yi F."/>
            <person name="Sun M."/>
            <person name="An G."/>
            <person name="Cheng J."/>
            <person name="Zhang Y."/>
            <person name="Shi Q."/>
            <person name="Xie Y."/>
            <person name="Shi X."/>
            <person name="Chang Y."/>
            <person name="Huang F."/>
            <person name="Chen Y."/>
            <person name="Hong S."/>
            <person name="Mi L."/>
            <person name="Sun Q."/>
            <person name="Zhang L."/>
            <person name="Zhou B."/>
            <person name="Peng R."/>
            <person name="Zhang X."/>
            <person name="Liu F."/>
        </authorList>
    </citation>
    <scope>NUCLEOTIDE SEQUENCE [LARGE SCALE GENOMIC DNA]</scope>
    <source>
        <strain evidence="2">cv. PA1801</strain>
    </source>
</reference>
<protein>
    <submittedName>
        <fullName evidence="1">Zinc finger, CCHC-type</fullName>
    </submittedName>
</protein>
<organism evidence="1 2">
    <name type="scientific">Gossypium australe</name>
    <dbReference type="NCBI Taxonomy" id="47621"/>
    <lineage>
        <taxon>Eukaryota</taxon>
        <taxon>Viridiplantae</taxon>
        <taxon>Streptophyta</taxon>
        <taxon>Embryophyta</taxon>
        <taxon>Tracheophyta</taxon>
        <taxon>Spermatophyta</taxon>
        <taxon>Magnoliopsida</taxon>
        <taxon>eudicotyledons</taxon>
        <taxon>Gunneridae</taxon>
        <taxon>Pentapetalae</taxon>
        <taxon>rosids</taxon>
        <taxon>malvids</taxon>
        <taxon>Malvales</taxon>
        <taxon>Malvaceae</taxon>
        <taxon>Malvoideae</taxon>
        <taxon>Gossypium</taxon>
    </lineage>
</organism>
<evidence type="ECO:0000313" key="1">
    <source>
        <dbReference type="EMBL" id="KAA3458869.1"/>
    </source>
</evidence>
<accession>A0A5B6ULY6</accession>
<proteinExistence type="predicted"/>
<gene>
    <name evidence="1" type="ORF">EPI10_013427</name>
</gene>